<accession>A0ACB7T765</accession>
<name>A0ACB7T765_HYAAI</name>
<sequence length="82" mass="9310">MRLSGCILFFLVALGREIEPVEKSTGYRATTTFAAHFLEAAFGWCIIRTRKIEPVEKARVIWATTTFAAHFLEAAFGWCIIR</sequence>
<evidence type="ECO:0000313" key="2">
    <source>
        <dbReference type="Proteomes" id="UP000821845"/>
    </source>
</evidence>
<comment type="caution">
    <text evidence="1">The sequence shown here is derived from an EMBL/GenBank/DDBJ whole genome shotgun (WGS) entry which is preliminary data.</text>
</comment>
<keyword evidence="2" id="KW-1185">Reference proteome</keyword>
<evidence type="ECO:0000313" key="1">
    <source>
        <dbReference type="EMBL" id="KAH6943382.1"/>
    </source>
</evidence>
<proteinExistence type="predicted"/>
<dbReference type="Proteomes" id="UP000821845">
    <property type="component" value="Chromosome 10"/>
</dbReference>
<protein>
    <submittedName>
        <fullName evidence="1">Uncharacterized protein</fullName>
    </submittedName>
</protein>
<organism evidence="1 2">
    <name type="scientific">Hyalomma asiaticum</name>
    <name type="common">Tick</name>
    <dbReference type="NCBI Taxonomy" id="266040"/>
    <lineage>
        <taxon>Eukaryota</taxon>
        <taxon>Metazoa</taxon>
        <taxon>Ecdysozoa</taxon>
        <taxon>Arthropoda</taxon>
        <taxon>Chelicerata</taxon>
        <taxon>Arachnida</taxon>
        <taxon>Acari</taxon>
        <taxon>Parasitiformes</taxon>
        <taxon>Ixodida</taxon>
        <taxon>Ixodoidea</taxon>
        <taxon>Ixodidae</taxon>
        <taxon>Hyalomminae</taxon>
        <taxon>Hyalomma</taxon>
    </lineage>
</organism>
<gene>
    <name evidence="1" type="ORF">HPB50_020877</name>
</gene>
<dbReference type="EMBL" id="CM023490">
    <property type="protein sequence ID" value="KAH6943382.1"/>
    <property type="molecule type" value="Genomic_DNA"/>
</dbReference>
<reference evidence="1" key="1">
    <citation type="submission" date="2020-05" db="EMBL/GenBank/DDBJ databases">
        <title>Large-scale comparative analyses of tick genomes elucidate their genetic diversity and vector capacities.</title>
        <authorList>
            <person name="Jia N."/>
            <person name="Wang J."/>
            <person name="Shi W."/>
            <person name="Du L."/>
            <person name="Sun Y."/>
            <person name="Zhan W."/>
            <person name="Jiang J."/>
            <person name="Wang Q."/>
            <person name="Zhang B."/>
            <person name="Ji P."/>
            <person name="Sakyi L.B."/>
            <person name="Cui X."/>
            <person name="Yuan T."/>
            <person name="Jiang B."/>
            <person name="Yang W."/>
            <person name="Lam T.T.-Y."/>
            <person name="Chang Q."/>
            <person name="Ding S."/>
            <person name="Wang X."/>
            <person name="Zhu J."/>
            <person name="Ruan X."/>
            <person name="Zhao L."/>
            <person name="Wei J."/>
            <person name="Que T."/>
            <person name="Du C."/>
            <person name="Cheng J."/>
            <person name="Dai P."/>
            <person name="Han X."/>
            <person name="Huang E."/>
            <person name="Gao Y."/>
            <person name="Liu J."/>
            <person name="Shao H."/>
            <person name="Ye R."/>
            <person name="Li L."/>
            <person name="Wei W."/>
            <person name="Wang X."/>
            <person name="Wang C."/>
            <person name="Yang T."/>
            <person name="Huo Q."/>
            <person name="Li W."/>
            <person name="Guo W."/>
            <person name="Chen H."/>
            <person name="Zhou L."/>
            <person name="Ni X."/>
            <person name="Tian J."/>
            <person name="Zhou Y."/>
            <person name="Sheng Y."/>
            <person name="Liu T."/>
            <person name="Pan Y."/>
            <person name="Xia L."/>
            <person name="Li J."/>
            <person name="Zhao F."/>
            <person name="Cao W."/>
        </authorList>
    </citation>
    <scope>NUCLEOTIDE SEQUENCE</scope>
    <source>
        <strain evidence="1">Hyas-2018</strain>
    </source>
</reference>